<gene>
    <name evidence="1" type="ORF">Prum_077690</name>
</gene>
<comment type="caution">
    <text evidence="1">The sequence shown here is derived from an EMBL/GenBank/DDBJ whole genome shotgun (WGS) entry which is preliminary data.</text>
</comment>
<dbReference type="Proteomes" id="UP000482960">
    <property type="component" value="Unassembled WGS sequence"/>
</dbReference>
<proteinExistence type="predicted"/>
<organism evidence="1 2">
    <name type="scientific">Phytohabitans rumicis</name>
    <dbReference type="NCBI Taxonomy" id="1076125"/>
    <lineage>
        <taxon>Bacteria</taxon>
        <taxon>Bacillati</taxon>
        <taxon>Actinomycetota</taxon>
        <taxon>Actinomycetes</taxon>
        <taxon>Micromonosporales</taxon>
        <taxon>Micromonosporaceae</taxon>
    </lineage>
</organism>
<accession>A0A6V8LJ88</accession>
<evidence type="ECO:0000313" key="2">
    <source>
        <dbReference type="Proteomes" id="UP000482960"/>
    </source>
</evidence>
<reference evidence="1 2" key="1">
    <citation type="submission" date="2020-03" db="EMBL/GenBank/DDBJ databases">
        <title>Whole genome shotgun sequence of Phytohabitans rumicis NBRC 108638.</title>
        <authorList>
            <person name="Komaki H."/>
            <person name="Tamura T."/>
        </authorList>
    </citation>
    <scope>NUCLEOTIDE SEQUENCE [LARGE SCALE GENOMIC DNA]</scope>
    <source>
        <strain evidence="1 2">NBRC 108638</strain>
    </source>
</reference>
<keyword evidence="2" id="KW-1185">Reference proteome</keyword>
<reference evidence="1 2" key="2">
    <citation type="submission" date="2020-03" db="EMBL/GenBank/DDBJ databases">
        <authorList>
            <person name="Ichikawa N."/>
            <person name="Kimura A."/>
            <person name="Kitahashi Y."/>
            <person name="Uohara A."/>
        </authorList>
    </citation>
    <scope>NUCLEOTIDE SEQUENCE [LARGE SCALE GENOMIC DNA]</scope>
    <source>
        <strain evidence="1 2">NBRC 108638</strain>
    </source>
</reference>
<dbReference type="AlphaFoldDB" id="A0A6V8LJ88"/>
<dbReference type="EMBL" id="BLPG01000001">
    <property type="protein sequence ID" value="GFJ94127.1"/>
    <property type="molecule type" value="Genomic_DNA"/>
</dbReference>
<protein>
    <submittedName>
        <fullName evidence="1">Uncharacterized protein</fullName>
    </submittedName>
</protein>
<sequence length="74" mass="7353">MVGQAVRQFGALGVHGYPAGEVFEPAGVVDVQVADGYGVHLGDVDAGGGQGLFEGLAGAGEHRLVIRAGVEPPA</sequence>
<evidence type="ECO:0000313" key="1">
    <source>
        <dbReference type="EMBL" id="GFJ94127.1"/>
    </source>
</evidence>
<name>A0A6V8LJ88_9ACTN</name>